<dbReference type="AlphaFoldDB" id="A0A6C0HJU8"/>
<dbReference type="PANTHER" id="PTHR36973:SF4">
    <property type="entry name" value="NODULATION PROTEIN"/>
    <property type="match status" value="1"/>
</dbReference>
<dbReference type="GO" id="GO:0008171">
    <property type="term" value="F:O-methyltransferase activity"/>
    <property type="evidence" value="ECO:0007669"/>
    <property type="project" value="TreeGrafter"/>
</dbReference>
<accession>A0A6C0HJU8</accession>
<proteinExistence type="predicted"/>
<dbReference type="InterPro" id="IPR006342">
    <property type="entry name" value="FkbM_mtfrase"/>
</dbReference>
<feature type="domain" description="Methyltransferase FkbM" evidence="1">
    <location>
        <begin position="20"/>
        <end position="179"/>
    </location>
</feature>
<dbReference type="NCBIfam" id="TIGR01444">
    <property type="entry name" value="fkbM_fam"/>
    <property type="match status" value="1"/>
</dbReference>
<evidence type="ECO:0000259" key="1">
    <source>
        <dbReference type="Pfam" id="PF05050"/>
    </source>
</evidence>
<protein>
    <recommendedName>
        <fullName evidence="1">Methyltransferase FkbM domain-containing protein</fullName>
    </recommendedName>
</protein>
<sequence length="218" mass="25325">MFSNLQTLKEKGYTPSTIFDIGAHQGSWTDECMKVYKDSEYHLFEAIEYSELDRFRELQNVHIGKGVILNETVTEVDWFEMRNTGDSMFREKTRYFNNPTVIRRPTTTLDIVLKDSEITGSVFIKIDCQGAEIPILKGATKLLEATDFVLLEIPFFGQYNAGVPTFLEHIQFMDSIGFIPYDILEHHVMKGFLMQVDILFIRKTHSLNKTVQDDMFVW</sequence>
<dbReference type="PANTHER" id="PTHR36973">
    <property type="entry name" value="SLL1456 PROTEIN-RELATED"/>
    <property type="match status" value="1"/>
</dbReference>
<organism evidence="2">
    <name type="scientific">viral metagenome</name>
    <dbReference type="NCBI Taxonomy" id="1070528"/>
    <lineage>
        <taxon>unclassified sequences</taxon>
        <taxon>metagenomes</taxon>
        <taxon>organismal metagenomes</taxon>
    </lineage>
</organism>
<dbReference type="InterPro" id="IPR053188">
    <property type="entry name" value="FkbM_Methyltransferase"/>
</dbReference>
<dbReference type="SUPFAM" id="SSF53335">
    <property type="entry name" value="S-adenosyl-L-methionine-dependent methyltransferases"/>
    <property type="match status" value="1"/>
</dbReference>
<dbReference type="Gene3D" id="3.40.50.150">
    <property type="entry name" value="Vaccinia Virus protein VP39"/>
    <property type="match status" value="1"/>
</dbReference>
<dbReference type="Pfam" id="PF05050">
    <property type="entry name" value="Methyltransf_21"/>
    <property type="match status" value="1"/>
</dbReference>
<reference evidence="2" key="1">
    <citation type="journal article" date="2020" name="Nature">
        <title>Giant virus diversity and host interactions through global metagenomics.</title>
        <authorList>
            <person name="Schulz F."/>
            <person name="Roux S."/>
            <person name="Paez-Espino D."/>
            <person name="Jungbluth S."/>
            <person name="Walsh D.A."/>
            <person name="Denef V.J."/>
            <person name="McMahon K.D."/>
            <person name="Konstantinidis K.T."/>
            <person name="Eloe-Fadrosh E.A."/>
            <person name="Kyrpides N.C."/>
            <person name="Woyke T."/>
        </authorList>
    </citation>
    <scope>NUCLEOTIDE SEQUENCE</scope>
    <source>
        <strain evidence="2">GVMAG-M-3300023184-135</strain>
    </source>
</reference>
<dbReference type="EMBL" id="MN739976">
    <property type="protein sequence ID" value="QHT80941.1"/>
    <property type="molecule type" value="Genomic_DNA"/>
</dbReference>
<dbReference type="InterPro" id="IPR029063">
    <property type="entry name" value="SAM-dependent_MTases_sf"/>
</dbReference>
<name>A0A6C0HJU8_9ZZZZ</name>
<evidence type="ECO:0000313" key="2">
    <source>
        <dbReference type="EMBL" id="QHT80941.1"/>
    </source>
</evidence>